<feature type="compositionally biased region" description="Polar residues" evidence="1">
    <location>
        <begin position="286"/>
        <end position="295"/>
    </location>
</feature>
<accession>A0AAV9N8W2</accession>
<name>A0AAV9N8W2_9EURO</name>
<reference evidence="3 4" key="1">
    <citation type="submission" date="2023-08" db="EMBL/GenBank/DDBJ databases">
        <title>Black Yeasts Isolated from many extreme environments.</title>
        <authorList>
            <person name="Coleine C."/>
            <person name="Stajich J.E."/>
            <person name="Selbmann L."/>
        </authorList>
    </citation>
    <scope>NUCLEOTIDE SEQUENCE [LARGE SCALE GENOMIC DNA]</scope>
    <source>
        <strain evidence="3 4">CCFEE 5792</strain>
    </source>
</reference>
<dbReference type="Gene3D" id="1.20.910.10">
    <property type="entry name" value="Heme oxygenase-like"/>
    <property type="match status" value="1"/>
</dbReference>
<gene>
    <name evidence="3" type="ORF">LTR84_003348</name>
</gene>
<dbReference type="Pfam" id="PF03070">
    <property type="entry name" value="TENA_THI-4"/>
    <property type="match status" value="1"/>
</dbReference>
<dbReference type="InterPro" id="IPR053261">
    <property type="entry name" value="Polyketide-peptide_reg"/>
</dbReference>
<feature type="domain" description="Thiaminase-2/PQQC" evidence="2">
    <location>
        <begin position="77"/>
        <end position="232"/>
    </location>
</feature>
<keyword evidence="4" id="KW-1185">Reference proteome</keyword>
<sequence>MWANSPSSYHQQPYVQNNRQSMMSDTYSVSSHQSFNAGAMPINAQYNPHYQQQQQTPVSLPSLTNILLNNSPGQFQAATQHPFLRLAGLGQLPKHVLSRWLSQDRLYAQAYIGFIGSLLSRVDLPYVFINDKSTSLRWRIVKMLTNCLNNINREIEFFTTTAQKYGLGLQIPARPTDTQFTADSATKQYIDLFRAFVTDPSMSLLEGLVVLWATETVYLRAWSYAASYIRAPYTTETSSPAPRPPLPSSRPSSHYSFTSGGGGNGNNNNINTSTSTTNPVFPPAPNSNYAPSQADSEGPIPVLSAEDLPTQQNFNTNHSNSHRTSFNSASNPHSPNPNATPMSPPTTIPNLNLSLNPTNDLDGGALRNEFIPNWTSPEFEAFVREIADITDELASREDGFVRKLDVYKAVWRHILDVESRFWPKVDG</sequence>
<evidence type="ECO:0000313" key="4">
    <source>
        <dbReference type="Proteomes" id="UP001358417"/>
    </source>
</evidence>
<dbReference type="Proteomes" id="UP001358417">
    <property type="component" value="Unassembled WGS sequence"/>
</dbReference>
<protein>
    <recommendedName>
        <fullName evidence="2">Thiaminase-2/PQQC domain-containing protein</fullName>
    </recommendedName>
</protein>
<feature type="compositionally biased region" description="Low complexity" evidence="1">
    <location>
        <begin position="266"/>
        <end position="278"/>
    </location>
</feature>
<dbReference type="PANTHER" id="PTHR41813">
    <property type="entry name" value="REGULATOR PAB1642, PUTATIVE (AFU_ORTHOLOGUE AFUA_3G11955)-RELATED"/>
    <property type="match status" value="1"/>
</dbReference>
<feature type="region of interest" description="Disordered" evidence="1">
    <location>
        <begin position="234"/>
        <end position="350"/>
    </location>
</feature>
<evidence type="ECO:0000313" key="3">
    <source>
        <dbReference type="EMBL" id="KAK5050789.1"/>
    </source>
</evidence>
<dbReference type="CDD" id="cd19357">
    <property type="entry name" value="TenA_E_At3g16990-like"/>
    <property type="match status" value="1"/>
</dbReference>
<dbReference type="PANTHER" id="PTHR41813:SF2">
    <property type="entry name" value="REGULATOR PAB1642, PUTATIVE (AFU_ORTHOLOGUE AFUA_3G11955)-RELATED"/>
    <property type="match status" value="1"/>
</dbReference>
<dbReference type="EMBL" id="JAVRRD010000016">
    <property type="protein sequence ID" value="KAK5050789.1"/>
    <property type="molecule type" value="Genomic_DNA"/>
</dbReference>
<feature type="compositionally biased region" description="Polar residues" evidence="1">
    <location>
        <begin position="309"/>
        <end position="324"/>
    </location>
</feature>
<dbReference type="GO" id="GO:0006772">
    <property type="term" value="P:thiamine metabolic process"/>
    <property type="evidence" value="ECO:0007669"/>
    <property type="project" value="UniProtKB-ARBA"/>
</dbReference>
<comment type="caution">
    <text evidence="3">The sequence shown here is derived from an EMBL/GenBank/DDBJ whole genome shotgun (WGS) entry which is preliminary data.</text>
</comment>
<dbReference type="GeneID" id="89971535"/>
<dbReference type="AlphaFoldDB" id="A0AAV9N8W2"/>
<dbReference type="InterPro" id="IPR004305">
    <property type="entry name" value="Thiaminase-2/PQQC"/>
</dbReference>
<dbReference type="RefSeq" id="XP_064705289.1">
    <property type="nucleotide sequence ID" value="XM_064846936.1"/>
</dbReference>
<organism evidence="3 4">
    <name type="scientific">Exophiala bonariae</name>
    <dbReference type="NCBI Taxonomy" id="1690606"/>
    <lineage>
        <taxon>Eukaryota</taxon>
        <taxon>Fungi</taxon>
        <taxon>Dikarya</taxon>
        <taxon>Ascomycota</taxon>
        <taxon>Pezizomycotina</taxon>
        <taxon>Eurotiomycetes</taxon>
        <taxon>Chaetothyriomycetidae</taxon>
        <taxon>Chaetothyriales</taxon>
        <taxon>Herpotrichiellaceae</taxon>
        <taxon>Exophiala</taxon>
    </lineage>
</organism>
<proteinExistence type="predicted"/>
<evidence type="ECO:0000259" key="2">
    <source>
        <dbReference type="Pfam" id="PF03070"/>
    </source>
</evidence>
<dbReference type="InterPro" id="IPR016084">
    <property type="entry name" value="Haem_Oase-like_multi-hlx"/>
</dbReference>
<feature type="compositionally biased region" description="Low complexity" evidence="1">
    <location>
        <begin position="325"/>
        <end position="341"/>
    </location>
</feature>
<evidence type="ECO:0000256" key="1">
    <source>
        <dbReference type="SAM" id="MobiDB-lite"/>
    </source>
</evidence>
<dbReference type="SUPFAM" id="SSF48613">
    <property type="entry name" value="Heme oxygenase-like"/>
    <property type="match status" value="2"/>
</dbReference>